<dbReference type="RefSeq" id="WP_376979666.1">
    <property type="nucleotide sequence ID" value="NZ_JBHLSV010000007.1"/>
</dbReference>
<keyword evidence="4" id="KW-1185">Reference proteome</keyword>
<comment type="caution">
    <text evidence="3">The sequence shown here is derived from an EMBL/GenBank/DDBJ whole genome shotgun (WGS) entry which is preliminary data.</text>
</comment>
<dbReference type="EMBL" id="JBHLSV010000007">
    <property type="protein sequence ID" value="MFC0673806.1"/>
    <property type="molecule type" value="Genomic_DNA"/>
</dbReference>
<organism evidence="3 4">
    <name type="scientific">Brachybacterium hainanense</name>
    <dbReference type="NCBI Taxonomy" id="1541174"/>
    <lineage>
        <taxon>Bacteria</taxon>
        <taxon>Bacillati</taxon>
        <taxon>Actinomycetota</taxon>
        <taxon>Actinomycetes</taxon>
        <taxon>Micrococcales</taxon>
        <taxon>Dermabacteraceae</taxon>
        <taxon>Brachybacterium</taxon>
    </lineage>
</organism>
<feature type="chain" id="PRO_5045572836" description="Secreted protein" evidence="2">
    <location>
        <begin position="43"/>
        <end position="233"/>
    </location>
</feature>
<evidence type="ECO:0000256" key="2">
    <source>
        <dbReference type="SAM" id="SignalP"/>
    </source>
</evidence>
<proteinExistence type="predicted"/>
<dbReference type="InterPro" id="IPR006311">
    <property type="entry name" value="TAT_signal"/>
</dbReference>
<dbReference type="Proteomes" id="UP001589793">
    <property type="component" value="Unassembled WGS sequence"/>
</dbReference>
<dbReference type="PROSITE" id="PS51318">
    <property type="entry name" value="TAT"/>
    <property type="match status" value="1"/>
</dbReference>
<feature type="signal peptide" evidence="2">
    <location>
        <begin position="1"/>
        <end position="42"/>
    </location>
</feature>
<sequence>MLKNTKEAPPREQKPIGRRSLVKGAAWVAPVVSMSVAAPALAASPSDCVASTDVTPGIESEPITPAYNSKPNHRAGGAGYTAYQFRLGEEYVIETTGTFTYNGTSPVPLSAVSMRVWGTNSLYWTLEGTPEVSSSSGGIQLGSFGPSPGQPQDHGWTDIQLAATSTGDGYLHPGETVTFTWRFRTTGSVNTSLPSTGSAWAYPGFYIDTCSGWSAPYPTQAWLPCSIYQFVNG</sequence>
<accession>A0ABV6R9Y9</accession>
<evidence type="ECO:0008006" key="5">
    <source>
        <dbReference type="Google" id="ProtNLM"/>
    </source>
</evidence>
<evidence type="ECO:0000313" key="3">
    <source>
        <dbReference type="EMBL" id="MFC0673806.1"/>
    </source>
</evidence>
<evidence type="ECO:0000313" key="4">
    <source>
        <dbReference type="Proteomes" id="UP001589793"/>
    </source>
</evidence>
<name>A0ABV6R9Y9_9MICO</name>
<gene>
    <name evidence="3" type="ORF">ACFFF6_07550</name>
</gene>
<keyword evidence="2" id="KW-0732">Signal</keyword>
<protein>
    <recommendedName>
        <fullName evidence="5">Secreted protein</fullName>
    </recommendedName>
</protein>
<reference evidence="3 4" key="1">
    <citation type="submission" date="2024-09" db="EMBL/GenBank/DDBJ databases">
        <authorList>
            <person name="Sun Q."/>
            <person name="Mori K."/>
        </authorList>
    </citation>
    <scope>NUCLEOTIDE SEQUENCE [LARGE SCALE GENOMIC DNA]</scope>
    <source>
        <strain evidence="3 4">CICC 10874</strain>
    </source>
</reference>
<evidence type="ECO:0000256" key="1">
    <source>
        <dbReference type="SAM" id="MobiDB-lite"/>
    </source>
</evidence>
<feature type="region of interest" description="Disordered" evidence="1">
    <location>
        <begin position="47"/>
        <end position="71"/>
    </location>
</feature>